<sequence length="394" mass="43550">MACSFWLKCILSAIVMLIISPKITAQQPKYRYHICTNTSTFTPNSAFSRNLNQTLSSLLSNATLSNGFHNTTTGGLQDPDRANGLFLCRGDISPELCQSCVKASSENIITLCPNQKQAIIWYDECMLRYSNRSIFAVMEEEPGAYLWNINNVTSPSEFNETLGNLMTTLVNKAVGSSNFFATEDMNLTTFSRLYGLVQCTPDIFSSDCNICLTACVGEIPTCCNGKQGGRVYKPSCNIRFESYPFYTEASQPPLSPPTNATPPPSTSTATSNGDKFRWQISSETIIAITVPASLAWRLWRDGTPLELTDQALGNSFQRNEVTRCIHIGLLCVQEDPADRPMIATVVLMLNSFSVTLPLPKRPAFFVRSTTGQSMPEMGPESVPIFKQIHAIIYK</sequence>
<reference evidence="2" key="1">
    <citation type="journal article" date="2023" name="G3 (Bethesda)">
        <title>Genome assembly and association tests identify interacting loci associated with vigor, precocity, and sex in interspecific pistachio rootstocks.</title>
        <authorList>
            <person name="Palmer W."/>
            <person name="Jacygrad E."/>
            <person name="Sagayaradj S."/>
            <person name="Cavanaugh K."/>
            <person name="Han R."/>
            <person name="Bertier L."/>
            <person name="Beede B."/>
            <person name="Kafkas S."/>
            <person name="Golino D."/>
            <person name="Preece J."/>
            <person name="Michelmore R."/>
        </authorList>
    </citation>
    <scope>NUCLEOTIDE SEQUENCE [LARGE SCALE GENOMIC DNA]</scope>
</reference>
<keyword evidence="2" id="KW-1185">Reference proteome</keyword>
<comment type="caution">
    <text evidence="1">The sequence shown here is derived from an EMBL/GenBank/DDBJ whole genome shotgun (WGS) entry which is preliminary data.</text>
</comment>
<proteinExistence type="predicted"/>
<evidence type="ECO:0000313" key="2">
    <source>
        <dbReference type="Proteomes" id="UP001164250"/>
    </source>
</evidence>
<name>A0ACC1BEZ0_9ROSI</name>
<dbReference type="EMBL" id="CM047901">
    <property type="protein sequence ID" value="KAJ0097426.1"/>
    <property type="molecule type" value="Genomic_DNA"/>
</dbReference>
<accession>A0ACC1BEZ0</accession>
<protein>
    <submittedName>
        <fullName evidence="1">Uncharacterized protein</fullName>
    </submittedName>
</protein>
<evidence type="ECO:0000313" key="1">
    <source>
        <dbReference type="EMBL" id="KAJ0097426.1"/>
    </source>
</evidence>
<dbReference type="Proteomes" id="UP001164250">
    <property type="component" value="Chromosome 5"/>
</dbReference>
<gene>
    <name evidence="1" type="ORF">Patl1_27484</name>
</gene>
<organism evidence="1 2">
    <name type="scientific">Pistacia atlantica</name>
    <dbReference type="NCBI Taxonomy" id="434234"/>
    <lineage>
        <taxon>Eukaryota</taxon>
        <taxon>Viridiplantae</taxon>
        <taxon>Streptophyta</taxon>
        <taxon>Embryophyta</taxon>
        <taxon>Tracheophyta</taxon>
        <taxon>Spermatophyta</taxon>
        <taxon>Magnoliopsida</taxon>
        <taxon>eudicotyledons</taxon>
        <taxon>Gunneridae</taxon>
        <taxon>Pentapetalae</taxon>
        <taxon>rosids</taxon>
        <taxon>malvids</taxon>
        <taxon>Sapindales</taxon>
        <taxon>Anacardiaceae</taxon>
        <taxon>Pistacia</taxon>
    </lineage>
</organism>